<evidence type="ECO:0000313" key="10">
    <source>
        <dbReference type="Proteomes" id="UP001162060"/>
    </source>
</evidence>
<evidence type="ECO:0000256" key="8">
    <source>
        <dbReference type="ARBA" id="ARBA00023242"/>
    </source>
</evidence>
<dbReference type="InterPro" id="IPR042617">
    <property type="entry name" value="CTC1-like"/>
</dbReference>
<evidence type="ECO:0000256" key="1">
    <source>
        <dbReference type="ARBA" id="ARBA00004123"/>
    </source>
</evidence>
<accession>A0AAV1UB89</accession>
<comment type="subcellular location">
    <subcellularLocation>
        <location evidence="2">Chromosome</location>
        <location evidence="2">Telomere</location>
    </subcellularLocation>
    <subcellularLocation>
        <location evidence="1">Nucleus</location>
    </subcellularLocation>
</comment>
<reference evidence="9" key="1">
    <citation type="submission" date="2024-01" db="EMBL/GenBank/DDBJ databases">
        <authorList>
            <person name="Webb A."/>
        </authorList>
    </citation>
    <scope>NUCLEOTIDE SEQUENCE</scope>
    <source>
        <strain evidence="9">Pm1</strain>
    </source>
</reference>
<keyword evidence="7" id="KW-0238">DNA-binding</keyword>
<dbReference type="Proteomes" id="UP001162060">
    <property type="component" value="Unassembled WGS sequence"/>
</dbReference>
<comment type="caution">
    <text evidence="9">The sequence shown here is derived from an EMBL/GenBank/DDBJ whole genome shotgun (WGS) entry which is preliminary data.</text>
</comment>
<evidence type="ECO:0000256" key="5">
    <source>
        <dbReference type="ARBA" id="ARBA00022454"/>
    </source>
</evidence>
<organism evidence="9 10">
    <name type="scientific">Peronospora matthiolae</name>
    <dbReference type="NCBI Taxonomy" id="2874970"/>
    <lineage>
        <taxon>Eukaryota</taxon>
        <taxon>Sar</taxon>
        <taxon>Stramenopiles</taxon>
        <taxon>Oomycota</taxon>
        <taxon>Peronosporomycetes</taxon>
        <taxon>Peronosporales</taxon>
        <taxon>Peronosporaceae</taxon>
        <taxon>Peronospora</taxon>
    </lineage>
</organism>
<sequence>MSRKGTDEPLNVYYDNINTIMLCQADREHVKEQLRQQQQTWDDRQSTGSCSTSGKLQIWSIGKLLRVVKASISAENPHATLAHNGIIRYPVGCVNQHRVAFQSPAMLDVVTYTSSHVWVTGFIHFGEEVDNCDILYLCDSHSKLPSYLLDPSPFLVDRLVLVKHWVLVDKAFGGVCTAGSMFLEIHDREPVPLLPMHEMYEDWTQEDVRRVLKASYESMDPPMYSSTERWATIAALWRGSAAHQDTAQCTATIGEVTTARQKKRQKPVYAVYGRITSVSSISRQKDRVSSHFFVEVEDLQRCSESETQSAVNVMFTGVYSMRWHLFLRPGKTVLLTDLVRVLSRECDMFLLQATHAHPPHHNLEPMKGTTVLLWDPPAFSRDIKLKWIDESLKTCSMDHALRCTGKLLDYEGKVIRLLWDECIELEGSSGTRIIVSLFHFPFEEELIRLRKGGSVRVCGAHVVRWPTPAGGKLVIGLCPRSHFAVVAYADPSSPCIFTGTRSCRSRTNGKWSYFGDVHTQSMVLSMWLLELLEVVDKQFFFGEVEQVRFQSSALSFPRTRRRRAVAQVAKTLCLLPSEPRNPAAMTLSALFLKCHSANAENCIALSLPHRESILTWSKALTIRELQAFAESVSDHTTAAVSDVVGKHGEHRSMRISAKDLSWCLLLAGIRGSVDDGDLEVYDRTGSISMILDCSEKGMDFVSGRGVYLMRNFDITIDVYNRLGDDQFPVVLCIRCSVADVVFVEINDDEPVGLHREVSTARDEAHKLQEALFFVSHIDALPRSSIRSSELLPEYRLFHGIVCPIGESLQPDCFMRSLCTANILVSSQSSHWYLQKGGCYRVRALEVRKSGGQRVSSHHGIEDLAVEASINYWEKVVVADNDKLLCFDSLRRFRCQSIGTPMNRERLFRVYQVGAHPIVPVRLECIECARCKVHDLCQQADVDDSGFIVAGVNNGSHDAIVSRTAKAQHLVRRMPIKATASQVMAMSIFRYFLEQSEEVVSVSSLLQQPLSCGLQQSIGNGNSVEEQPVATTLDPSLHKPHLVSVKGMITKKRYYWRSNGQHQPLASTGPSSLECVWHCHRSVAQGSSGRWICVLSVRDLQHLDSVEVRADTSLFGLLGTLQLGNVVEISRLHGFTARASYKVHLKWSHSTAARRLLSESDCLLVPCDAELFGSLRTTFLNGLYNASTIDQMLHRYVVGVMHMSYMVLKRKCSLCHQTLQLDKRRGCWKHEESRVESQSLLACAWRWQQLAPSDDAIRARTYVGTTVRCIIDDGSGQAELFLEDDVAWELLECSDGQRRRFEDVVRNYVSQLSYFSGRSATASFATSKAEREQEYYQNELRAFVLDAMPSLRSIVVFARQFFSAKPKTNTSVLTFGKDVHITTWTMALPKLEARRVDRVHVRDELKRRLAQLQEELGD</sequence>
<keyword evidence="5" id="KW-0158">Chromosome</keyword>
<dbReference type="GO" id="GO:0010833">
    <property type="term" value="P:telomere maintenance via telomere lengthening"/>
    <property type="evidence" value="ECO:0007669"/>
    <property type="project" value="TreeGrafter"/>
</dbReference>
<dbReference type="PANTHER" id="PTHR14865">
    <property type="entry name" value="CST COMPLEX SUBUNIT CTC1"/>
    <property type="match status" value="1"/>
</dbReference>
<dbReference type="GO" id="GO:0042162">
    <property type="term" value="F:telomeric DNA binding"/>
    <property type="evidence" value="ECO:0007669"/>
    <property type="project" value="TreeGrafter"/>
</dbReference>
<evidence type="ECO:0000256" key="2">
    <source>
        <dbReference type="ARBA" id="ARBA00004574"/>
    </source>
</evidence>
<dbReference type="PANTHER" id="PTHR14865:SF2">
    <property type="entry name" value="CST COMPLEX SUBUNIT CTC1"/>
    <property type="match status" value="1"/>
</dbReference>
<name>A0AAV1UB89_9STRA</name>
<gene>
    <name evidence="9" type="ORF">PM001_LOCUS16113</name>
</gene>
<dbReference type="GO" id="GO:0003697">
    <property type="term" value="F:single-stranded DNA binding"/>
    <property type="evidence" value="ECO:0007669"/>
    <property type="project" value="TreeGrafter"/>
</dbReference>
<evidence type="ECO:0000313" key="9">
    <source>
        <dbReference type="EMBL" id="CAK7930963.1"/>
    </source>
</evidence>
<evidence type="ECO:0000256" key="6">
    <source>
        <dbReference type="ARBA" id="ARBA00022895"/>
    </source>
</evidence>
<keyword evidence="6" id="KW-0779">Telomere</keyword>
<evidence type="ECO:0000256" key="3">
    <source>
        <dbReference type="ARBA" id="ARBA00006332"/>
    </source>
</evidence>
<dbReference type="EMBL" id="CAKLBY020000170">
    <property type="protein sequence ID" value="CAK7930963.1"/>
    <property type="molecule type" value="Genomic_DNA"/>
</dbReference>
<dbReference type="GO" id="GO:0045740">
    <property type="term" value="P:positive regulation of DNA replication"/>
    <property type="evidence" value="ECO:0007669"/>
    <property type="project" value="TreeGrafter"/>
</dbReference>
<proteinExistence type="inferred from homology"/>
<comment type="similarity">
    <text evidence="3">Belongs to the CTC1 family.</text>
</comment>
<evidence type="ECO:0000256" key="7">
    <source>
        <dbReference type="ARBA" id="ARBA00023125"/>
    </source>
</evidence>
<protein>
    <recommendedName>
        <fullName evidence="4">CST complex subunit CTC1</fullName>
    </recommendedName>
</protein>
<keyword evidence="8" id="KW-0539">Nucleus</keyword>
<dbReference type="GO" id="GO:1990879">
    <property type="term" value="C:CST complex"/>
    <property type="evidence" value="ECO:0007669"/>
    <property type="project" value="TreeGrafter"/>
</dbReference>
<evidence type="ECO:0000256" key="4">
    <source>
        <dbReference type="ARBA" id="ARBA00016175"/>
    </source>
</evidence>